<proteinExistence type="predicted"/>
<reference evidence="1" key="1">
    <citation type="journal article" date="2021" name="Proc. Natl. Acad. Sci. U.S.A.">
        <title>A Catalog of Tens of Thousands of Viruses from Human Metagenomes Reveals Hidden Associations with Chronic Diseases.</title>
        <authorList>
            <person name="Tisza M.J."/>
            <person name="Buck C.B."/>
        </authorList>
    </citation>
    <scope>NUCLEOTIDE SEQUENCE</scope>
    <source>
        <strain evidence="1">CtMYd37</strain>
    </source>
</reference>
<protein>
    <submittedName>
        <fullName evidence="1">Uncharacterized protein</fullName>
    </submittedName>
</protein>
<organism evidence="1">
    <name type="scientific">Siphoviridae sp. ctMYd37</name>
    <dbReference type="NCBI Taxonomy" id="2826260"/>
    <lineage>
        <taxon>Viruses</taxon>
        <taxon>Duplodnaviria</taxon>
        <taxon>Heunggongvirae</taxon>
        <taxon>Uroviricota</taxon>
        <taxon>Caudoviricetes</taxon>
    </lineage>
</organism>
<accession>A0A8S5M4L7</accession>
<name>A0A8S5M4L7_9CAUD</name>
<dbReference type="EMBL" id="BK014818">
    <property type="protein sequence ID" value="DAD77156.1"/>
    <property type="molecule type" value="Genomic_DNA"/>
</dbReference>
<sequence>MGKFNEYPAKTKPVDADTFLAYDVAGKSNKQVTMQSVAEVILSKMSHNIPRLVPKDITSYYNDGTLWKRLEGTGGYSLYEDLYVGDYFKMSRAISAQNPDSTLQLTGSQYVTIASISGLVHNGDNIDLAPNHLVMIPGQGFGGTQHFGRSRMNPSNTTVGGYKDSEMNTTVLGAVTASGSTATGATINQQLYAEFGSHLKTTRELISKSINASGYNRFGTSGGCSNDWEWGSYQAILMSEIEVYGSIVWSSSAYDTGTANHQFELFAHSKAAINNRSAWYWLKDVASATYFCSCDSYGGAIFYGASGAGTYVRPRFVIGA</sequence>
<evidence type="ECO:0000313" key="1">
    <source>
        <dbReference type="EMBL" id="DAD77156.1"/>
    </source>
</evidence>